<dbReference type="KEGG" id="crw:CROST_007560"/>
<dbReference type="SFLD" id="SFLDG01129">
    <property type="entry name" value="C1.5:_HAD__Beta-PGM__Phosphata"/>
    <property type="match status" value="1"/>
</dbReference>
<dbReference type="GO" id="GO:0008253">
    <property type="term" value="F:5'-nucleotidase activity"/>
    <property type="evidence" value="ECO:0007669"/>
    <property type="project" value="UniProtKB-EC"/>
</dbReference>
<dbReference type="Gene3D" id="1.10.150.240">
    <property type="entry name" value="Putative phosphatase, domain 2"/>
    <property type="match status" value="1"/>
</dbReference>
<dbReference type="EC" id="3.1.3.5" evidence="1"/>
<protein>
    <submittedName>
        <fullName evidence="1">5'-nucleotidase</fullName>
        <ecNumber evidence="1">3.1.3.5</ecNumber>
    </submittedName>
</protein>
<dbReference type="InterPro" id="IPR050155">
    <property type="entry name" value="HAD-like_hydrolase_sf"/>
</dbReference>
<dbReference type="GO" id="GO:0005829">
    <property type="term" value="C:cytosol"/>
    <property type="evidence" value="ECO:0007669"/>
    <property type="project" value="TreeGrafter"/>
</dbReference>
<dbReference type="InterPro" id="IPR041492">
    <property type="entry name" value="HAD_2"/>
</dbReference>
<dbReference type="Pfam" id="PF13419">
    <property type="entry name" value="HAD_2"/>
    <property type="match status" value="1"/>
</dbReference>
<dbReference type="InterPro" id="IPR023214">
    <property type="entry name" value="HAD_sf"/>
</dbReference>
<dbReference type="RefSeq" id="WP_077833097.1">
    <property type="nucleotide sequence ID" value="NZ_CP096983.1"/>
</dbReference>
<sequence>MYNYILFDLDGTLTDSAEGITKSVQYSLNKFNIKVDDISSLNKFVGPPLKASFMDYYDFDEDKANTAISYYREYFKAKGMFENRVYEGIETLLTALKAKGFHLVVATSKPTVFSEQILKHFKLKEYFDKIVGSSLDGSLSKKEDVINYALKSLNIDSSDAIMIGDREYDIIGAVKNNLPSIGVTYGFGSSEELKEAGADYIVNSVDELYKKILEISNVVFS</sequence>
<dbReference type="STRING" id="84029.CROST_15510"/>
<dbReference type="EMBL" id="CP096983">
    <property type="protein sequence ID" value="URZ10048.1"/>
    <property type="molecule type" value="Genomic_DNA"/>
</dbReference>
<dbReference type="GO" id="GO:0004713">
    <property type="term" value="F:protein tyrosine kinase activity"/>
    <property type="evidence" value="ECO:0007669"/>
    <property type="project" value="TreeGrafter"/>
</dbReference>
<dbReference type="FunFam" id="3.40.50.1000:FF:000022">
    <property type="entry name" value="Phosphoglycolate phosphatase"/>
    <property type="match status" value="1"/>
</dbReference>
<dbReference type="Proteomes" id="UP000190951">
    <property type="component" value="Chromosome"/>
</dbReference>
<evidence type="ECO:0000313" key="2">
    <source>
        <dbReference type="Proteomes" id="UP000190951"/>
    </source>
</evidence>
<accession>A0A1S8LAG4</accession>
<dbReference type="AlphaFoldDB" id="A0A1S8LAG4"/>
<name>A0A1S8LAG4_9CLOT</name>
<dbReference type="PANTHER" id="PTHR43434">
    <property type="entry name" value="PHOSPHOGLYCOLATE PHOSPHATASE"/>
    <property type="match status" value="1"/>
</dbReference>
<dbReference type="Gene3D" id="3.40.50.1000">
    <property type="entry name" value="HAD superfamily/HAD-like"/>
    <property type="match status" value="1"/>
</dbReference>
<dbReference type="PANTHER" id="PTHR43434:SF20">
    <property type="entry name" value="5'-NUCLEOTIDASE"/>
    <property type="match status" value="1"/>
</dbReference>
<reference evidence="1 2" key="1">
    <citation type="submission" date="2022-04" db="EMBL/GenBank/DDBJ databases">
        <title>Genome sequence of C. roseum typestrain.</title>
        <authorList>
            <person name="Poehlein A."/>
            <person name="Schoch T."/>
            <person name="Duerre P."/>
            <person name="Daniel R."/>
        </authorList>
    </citation>
    <scope>NUCLEOTIDE SEQUENCE [LARGE SCALE GENOMIC DNA]</scope>
    <source>
        <strain evidence="1 2">DSM 7320</strain>
    </source>
</reference>
<keyword evidence="1" id="KW-0378">Hydrolase</keyword>
<keyword evidence="2" id="KW-1185">Reference proteome</keyword>
<dbReference type="SFLD" id="SFLDS00003">
    <property type="entry name" value="Haloacid_Dehalogenase"/>
    <property type="match status" value="1"/>
</dbReference>
<dbReference type="SFLD" id="SFLDG01135">
    <property type="entry name" value="C1.5.6:_HAD__Beta-PGM__Phospha"/>
    <property type="match status" value="1"/>
</dbReference>
<evidence type="ECO:0000313" key="1">
    <source>
        <dbReference type="EMBL" id="URZ10048.1"/>
    </source>
</evidence>
<gene>
    <name evidence="1" type="ORF">CROST_007560</name>
</gene>
<organism evidence="1 2">
    <name type="scientific">Clostridium felsineum</name>
    <dbReference type="NCBI Taxonomy" id="36839"/>
    <lineage>
        <taxon>Bacteria</taxon>
        <taxon>Bacillati</taxon>
        <taxon>Bacillota</taxon>
        <taxon>Clostridia</taxon>
        <taxon>Eubacteriales</taxon>
        <taxon>Clostridiaceae</taxon>
        <taxon>Clostridium</taxon>
    </lineage>
</organism>
<dbReference type="CDD" id="cd04302">
    <property type="entry name" value="HAD_5NT"/>
    <property type="match status" value="1"/>
</dbReference>
<dbReference type="InterPro" id="IPR036412">
    <property type="entry name" value="HAD-like_sf"/>
</dbReference>
<dbReference type="SUPFAM" id="SSF56784">
    <property type="entry name" value="HAD-like"/>
    <property type="match status" value="1"/>
</dbReference>
<dbReference type="InterPro" id="IPR023198">
    <property type="entry name" value="PGP-like_dom2"/>
</dbReference>
<proteinExistence type="predicted"/>